<evidence type="ECO:0000256" key="2">
    <source>
        <dbReference type="ARBA" id="ARBA00004154"/>
    </source>
</evidence>
<dbReference type="OrthoDB" id="1678617at2759"/>
<keyword evidence="8" id="KW-0492">Microsome</keyword>
<evidence type="ECO:0000256" key="11">
    <source>
        <dbReference type="ARBA" id="ARBA00023136"/>
    </source>
</evidence>
<comment type="similarity">
    <text evidence="3 12">Belongs to the squalene monooxygenase family.</text>
</comment>
<dbReference type="GO" id="GO:0006696">
    <property type="term" value="P:ergosterol biosynthetic process"/>
    <property type="evidence" value="ECO:0007669"/>
    <property type="project" value="TreeGrafter"/>
</dbReference>
<keyword evidence="9" id="KW-1133">Transmembrane helix</keyword>
<evidence type="ECO:0000313" key="15">
    <source>
        <dbReference type="EMBL" id="CAG9983082.1"/>
    </source>
</evidence>
<comment type="catalytic activity">
    <reaction evidence="12">
        <text>squalene + reduced [NADPH--hemoprotein reductase] + O2 = (S)-2,3-epoxysqualene + oxidized [NADPH--hemoprotein reductase] + H2O + H(+)</text>
        <dbReference type="Rhea" id="RHEA:25282"/>
        <dbReference type="Rhea" id="RHEA-COMP:11964"/>
        <dbReference type="Rhea" id="RHEA-COMP:11965"/>
        <dbReference type="ChEBI" id="CHEBI:15377"/>
        <dbReference type="ChEBI" id="CHEBI:15378"/>
        <dbReference type="ChEBI" id="CHEBI:15379"/>
        <dbReference type="ChEBI" id="CHEBI:15440"/>
        <dbReference type="ChEBI" id="CHEBI:15441"/>
        <dbReference type="ChEBI" id="CHEBI:57618"/>
        <dbReference type="ChEBI" id="CHEBI:58210"/>
        <dbReference type="EC" id="1.14.14.17"/>
    </reaction>
</comment>
<dbReference type="GO" id="GO:0050660">
    <property type="term" value="F:flavin adenine dinucleotide binding"/>
    <property type="evidence" value="ECO:0007669"/>
    <property type="project" value="UniProtKB-UniRule"/>
</dbReference>
<evidence type="ECO:0000256" key="1">
    <source>
        <dbReference type="ARBA" id="ARBA00001974"/>
    </source>
</evidence>
<accession>A0A9N9UCJ3</accession>
<comment type="subcellular location">
    <subcellularLocation>
        <location evidence="12">Endoplasmic reticulum membrane</location>
        <topology evidence="12">Multi-pass membrane protein</topology>
    </subcellularLocation>
    <subcellularLocation>
        <location evidence="2">Microsome membrane</location>
        <topology evidence="2">Multi-pass membrane protein</topology>
    </subcellularLocation>
</comment>
<dbReference type="Pfam" id="PF08491">
    <property type="entry name" value="SE"/>
    <property type="match status" value="1"/>
</dbReference>
<protein>
    <recommendedName>
        <fullName evidence="4 12">Squalene monooxygenase</fullName>
        <ecNumber evidence="4 12">1.14.14.17</ecNumber>
    </recommendedName>
</protein>
<comment type="cofactor">
    <cofactor evidence="1 12">
        <name>FAD</name>
        <dbReference type="ChEBI" id="CHEBI:57692"/>
    </cofactor>
</comment>
<keyword evidence="10 12" id="KW-0560">Oxidoreductase</keyword>
<evidence type="ECO:0000256" key="4">
    <source>
        <dbReference type="ARBA" id="ARBA00012312"/>
    </source>
</evidence>
<keyword evidence="16" id="KW-1185">Reference proteome</keyword>
<keyword evidence="11" id="KW-0472">Membrane</keyword>
<evidence type="ECO:0000256" key="10">
    <source>
        <dbReference type="ARBA" id="ARBA00023002"/>
    </source>
</evidence>
<gene>
    <name evidence="15" type="ORF">CBYS24578_00018025</name>
</gene>
<keyword evidence="6" id="KW-0812">Transmembrane</keyword>
<dbReference type="SUPFAM" id="SSF51905">
    <property type="entry name" value="FAD/NAD(P)-binding domain"/>
    <property type="match status" value="1"/>
</dbReference>
<dbReference type="PANTHER" id="PTHR10835">
    <property type="entry name" value="SQUALENE MONOOXYGENASE"/>
    <property type="match status" value="1"/>
</dbReference>
<dbReference type="InterPro" id="IPR040125">
    <property type="entry name" value="Squalene_monox"/>
</dbReference>
<dbReference type="InterPro" id="IPR006076">
    <property type="entry name" value="FAD-dep_OxRdtase"/>
</dbReference>
<evidence type="ECO:0000256" key="7">
    <source>
        <dbReference type="ARBA" id="ARBA00022827"/>
    </source>
</evidence>
<sequence length="390" mass="42944">MAPEISHYDVVVVGAGIAGCAVAKAFADQGRQVLVLERQLSEPDRIVGELLQPGGVAALAKLGLVDCVQDIDAVPVTGYHMFWKCQEEVSFWFCPPPGQPPENKPAGRSFHHGRFVAKLRQKISETEGITVLQRNVVEMIRDERSAVVIGVACSDEQSSKYFGDLILLTDGASSNFRSQVLPYQPTAQSRFWGLELIDADLPFYSYAYGIIGSGPPMLIYQISKRETRILIDILDDTYKSLGSNTEAVKSHILDNVVPILPERLQPSLVDAVRSGRLRSVPNRWVPSSQNKQPGLVVLGDALNMRHPLTGGGMTVALKDAILLAELLEPSKVPSLADHSLVLNKLGDFHWRRKRYAASINILAQALYLLFVAEGEFDYDESQCLLSFTES</sequence>
<dbReference type="AlphaFoldDB" id="A0A9N9UCJ3"/>
<comment type="caution">
    <text evidence="15">The sequence shown here is derived from an EMBL/GenBank/DDBJ whole genome shotgun (WGS) entry which is preliminary data.</text>
</comment>
<dbReference type="GO" id="GO:0005789">
    <property type="term" value="C:endoplasmic reticulum membrane"/>
    <property type="evidence" value="ECO:0007669"/>
    <property type="project" value="UniProtKB-SubCell"/>
</dbReference>
<evidence type="ECO:0000313" key="16">
    <source>
        <dbReference type="Proteomes" id="UP000754883"/>
    </source>
</evidence>
<dbReference type="InterPro" id="IPR036188">
    <property type="entry name" value="FAD/NAD-bd_sf"/>
</dbReference>
<evidence type="ECO:0000256" key="6">
    <source>
        <dbReference type="ARBA" id="ARBA00022692"/>
    </source>
</evidence>
<evidence type="ECO:0000256" key="9">
    <source>
        <dbReference type="ARBA" id="ARBA00022989"/>
    </source>
</evidence>
<proteinExistence type="inferred from homology"/>
<evidence type="ECO:0000256" key="8">
    <source>
        <dbReference type="ARBA" id="ARBA00022848"/>
    </source>
</evidence>
<dbReference type="Gene3D" id="3.50.50.60">
    <property type="entry name" value="FAD/NAD(P)-binding domain"/>
    <property type="match status" value="1"/>
</dbReference>
<dbReference type="GO" id="GO:0004506">
    <property type="term" value="F:squalene monooxygenase activity"/>
    <property type="evidence" value="ECO:0007669"/>
    <property type="project" value="UniProtKB-UniRule"/>
</dbReference>
<dbReference type="PRINTS" id="PR00420">
    <property type="entry name" value="RNGMNOXGNASE"/>
</dbReference>
<evidence type="ECO:0000259" key="14">
    <source>
        <dbReference type="Pfam" id="PF08491"/>
    </source>
</evidence>
<dbReference type="InterPro" id="IPR013698">
    <property type="entry name" value="Squalene_epoxidase"/>
</dbReference>
<evidence type="ECO:0000256" key="3">
    <source>
        <dbReference type="ARBA" id="ARBA00008802"/>
    </source>
</evidence>
<reference evidence="15 16" key="2">
    <citation type="submission" date="2021-10" db="EMBL/GenBank/DDBJ databases">
        <authorList>
            <person name="Piombo E."/>
        </authorList>
    </citation>
    <scope>NUCLEOTIDE SEQUENCE [LARGE SCALE GENOMIC DNA]</scope>
</reference>
<evidence type="ECO:0000256" key="12">
    <source>
        <dbReference type="RuleBase" id="RU367121"/>
    </source>
</evidence>
<keyword evidence="5 12" id="KW-0285">Flavoprotein</keyword>
<name>A0A9N9UCJ3_9HYPO</name>
<keyword evidence="7 12" id="KW-0274">FAD</keyword>
<dbReference type="Proteomes" id="UP000754883">
    <property type="component" value="Unassembled WGS sequence"/>
</dbReference>
<feature type="domain" description="Squalene epoxidase" evidence="14">
    <location>
        <begin position="164"/>
        <end position="373"/>
    </location>
</feature>
<organism evidence="15 16">
    <name type="scientific">Clonostachys byssicola</name>
    <dbReference type="NCBI Taxonomy" id="160290"/>
    <lineage>
        <taxon>Eukaryota</taxon>
        <taxon>Fungi</taxon>
        <taxon>Dikarya</taxon>
        <taxon>Ascomycota</taxon>
        <taxon>Pezizomycotina</taxon>
        <taxon>Sordariomycetes</taxon>
        <taxon>Hypocreomycetidae</taxon>
        <taxon>Hypocreales</taxon>
        <taxon>Bionectriaceae</taxon>
        <taxon>Clonostachys</taxon>
    </lineage>
</organism>
<feature type="domain" description="FAD dependent oxidoreductase" evidence="13">
    <location>
        <begin position="9"/>
        <end position="39"/>
    </location>
</feature>
<dbReference type="EMBL" id="CABFNO020001355">
    <property type="protein sequence ID" value="CAG9983082.1"/>
    <property type="molecule type" value="Genomic_DNA"/>
</dbReference>
<evidence type="ECO:0000256" key="5">
    <source>
        <dbReference type="ARBA" id="ARBA00022630"/>
    </source>
</evidence>
<dbReference type="PANTHER" id="PTHR10835:SF0">
    <property type="entry name" value="SQUALENE MONOOXYGENASE"/>
    <property type="match status" value="1"/>
</dbReference>
<dbReference type="Pfam" id="PF01266">
    <property type="entry name" value="DAO"/>
    <property type="match status" value="1"/>
</dbReference>
<keyword evidence="12" id="KW-0256">Endoplasmic reticulum</keyword>
<comment type="function">
    <text evidence="12">Catalyzes the stereospecific oxidation of squalene to (S)-2,3-epoxysqualene, and is considered to be a rate-limiting enzyme in steroid biosynthesis.</text>
</comment>
<dbReference type="EC" id="1.14.14.17" evidence="4 12"/>
<evidence type="ECO:0000259" key="13">
    <source>
        <dbReference type="Pfam" id="PF01266"/>
    </source>
</evidence>
<reference evidence="16" key="1">
    <citation type="submission" date="2019-06" db="EMBL/GenBank/DDBJ databases">
        <authorList>
            <person name="Broberg M."/>
        </authorList>
    </citation>
    <scope>NUCLEOTIDE SEQUENCE [LARGE SCALE GENOMIC DNA]</scope>
</reference>